<protein>
    <submittedName>
        <fullName evidence="1">Uncharacterized protein</fullName>
    </submittedName>
</protein>
<sequence length="207" mass="23239">MMLVVLLGLGWLCAPLGALVMDFSVKNSADEQEAQEDSWCVSDEDCGAGKFCVRLWNEKPFCATCRRTRRRCQHVNMCCPGMLCVNNVCTLREDVRPMVETETKAHTAQQDKRTRKPNIGTPPPEKARKGQKCLTSLDCGPELCCAHHFWNKVCKPLLQDGQVCSGRHYNFGPVLGQSQRCKCKAGLVCRSQVAHRRRGRSKVCQKP</sequence>
<reference evidence="1" key="1">
    <citation type="submission" date="2020-11" db="EMBL/GenBank/DDBJ databases">
        <authorList>
            <person name="Davenport K.M."/>
            <person name="Bickhart D.M."/>
            <person name="Smith T.P.L."/>
            <person name="Murdoch B.M."/>
            <person name="Rosen B.D."/>
        </authorList>
    </citation>
    <scope>NUCLEOTIDE SEQUENCE [LARGE SCALE GENOMIC DNA]</scope>
    <source>
        <strain evidence="1">OAR_USU_Benz2616</strain>
    </source>
</reference>
<reference evidence="1" key="3">
    <citation type="submission" date="2025-09" db="UniProtKB">
        <authorList>
            <consortium name="Ensembl"/>
        </authorList>
    </citation>
    <scope>IDENTIFICATION</scope>
</reference>
<dbReference type="Ensembl" id="ENSOART00020040249.2">
    <property type="protein sequence ID" value="ENSOARP00020046360.1"/>
    <property type="gene ID" value="ENSOARG00020025659.2"/>
</dbReference>
<accession>A0AC11DIX5</accession>
<name>A0AC11DIX5_SHEEP</name>
<gene>
    <name evidence="1" type="primary">DKK4</name>
</gene>
<reference evidence="1" key="2">
    <citation type="submission" date="2025-08" db="UniProtKB">
        <authorList>
            <consortium name="Ensembl"/>
        </authorList>
    </citation>
    <scope>IDENTIFICATION</scope>
</reference>
<evidence type="ECO:0000313" key="1">
    <source>
        <dbReference type="Ensembl" id="ENSOARP00020046360.1"/>
    </source>
</evidence>
<organism evidence="1">
    <name type="scientific">Ovis aries</name>
    <name type="common">Sheep</name>
    <dbReference type="NCBI Taxonomy" id="9940"/>
    <lineage>
        <taxon>Eukaryota</taxon>
        <taxon>Metazoa</taxon>
        <taxon>Chordata</taxon>
        <taxon>Craniata</taxon>
        <taxon>Vertebrata</taxon>
        <taxon>Euteleostomi</taxon>
        <taxon>Mammalia</taxon>
        <taxon>Eutheria</taxon>
        <taxon>Laurasiatheria</taxon>
        <taxon>Artiodactyla</taxon>
        <taxon>Ruminantia</taxon>
        <taxon>Pecora</taxon>
        <taxon>Bovidae</taxon>
        <taxon>Caprinae</taxon>
        <taxon>Ovis</taxon>
    </lineage>
</organism>
<proteinExistence type="predicted"/>